<keyword evidence="2" id="KW-0812">Transmembrane</keyword>
<reference evidence="4" key="1">
    <citation type="submission" date="2018-04" db="EMBL/GenBank/DDBJ databases">
        <authorList>
            <person name="Liu S."/>
            <person name="Wang Z."/>
            <person name="Li J."/>
        </authorList>
    </citation>
    <scope>NUCLEOTIDE SEQUENCE [LARGE SCALE GENOMIC DNA]</scope>
    <source>
        <strain evidence="4">S1194</strain>
    </source>
</reference>
<feature type="transmembrane region" description="Helical" evidence="2">
    <location>
        <begin position="35"/>
        <end position="58"/>
    </location>
</feature>
<dbReference type="AlphaFoldDB" id="A0A2U1SZR8"/>
<sequence>MNNDVDALFNDLGTPEPEAEKPAAPPRPPRTPRRALPWVIVGVVVLLLAGGGVAFALLGQGDSDAAAPAPSPSASPSPSVSAEPSPEPEQPAPAAAAMPAACVELFSPGYHAELSSTGAVLSAGNTGPRERPFDENEVPAAVESTIASAPHLECAWGFSDNYNVGIHTVVAEVTDEQAVQVTQALAGAGFASTPELGSVRYIKQIAGEEGFGPHGYSIIARDGLLIATEWLDWPASGYTADIVNTVLGPVGA</sequence>
<dbReference type="EMBL" id="QEEX01000001">
    <property type="protein sequence ID" value="PWB97125.1"/>
    <property type="molecule type" value="Genomic_DNA"/>
</dbReference>
<feature type="region of interest" description="Disordered" evidence="1">
    <location>
        <begin position="1"/>
        <end position="33"/>
    </location>
</feature>
<feature type="region of interest" description="Disordered" evidence="1">
    <location>
        <begin position="63"/>
        <end position="96"/>
    </location>
</feature>
<evidence type="ECO:0000313" key="3">
    <source>
        <dbReference type="EMBL" id="PWB97125.1"/>
    </source>
</evidence>
<evidence type="ECO:0000256" key="1">
    <source>
        <dbReference type="SAM" id="MobiDB-lite"/>
    </source>
</evidence>
<evidence type="ECO:0000256" key="2">
    <source>
        <dbReference type="SAM" id="Phobius"/>
    </source>
</evidence>
<comment type="caution">
    <text evidence="3">The sequence shown here is derived from an EMBL/GenBank/DDBJ whole genome shotgun (WGS) entry which is preliminary data.</text>
</comment>
<keyword evidence="4" id="KW-1185">Reference proteome</keyword>
<proteinExistence type="predicted"/>
<accession>A0A2U1SZR8</accession>
<gene>
    <name evidence="3" type="ORF">DF220_04190</name>
</gene>
<keyword evidence="2" id="KW-1133">Transmembrane helix</keyword>
<dbReference type="Proteomes" id="UP000244978">
    <property type="component" value="Unassembled WGS sequence"/>
</dbReference>
<organism evidence="3 4">
    <name type="scientific">Homoserinimonas hongtaonis</name>
    <dbReference type="NCBI Taxonomy" id="2079791"/>
    <lineage>
        <taxon>Bacteria</taxon>
        <taxon>Bacillati</taxon>
        <taxon>Actinomycetota</taxon>
        <taxon>Actinomycetes</taxon>
        <taxon>Micrococcales</taxon>
        <taxon>Microbacteriaceae</taxon>
        <taxon>Homoserinimonas</taxon>
    </lineage>
</organism>
<dbReference type="RefSeq" id="WP_108997121.1">
    <property type="nucleotide sequence ID" value="NZ_QEEX01000001.1"/>
</dbReference>
<keyword evidence="2" id="KW-0472">Membrane</keyword>
<evidence type="ECO:0000313" key="4">
    <source>
        <dbReference type="Proteomes" id="UP000244978"/>
    </source>
</evidence>
<name>A0A2U1SZR8_9MICO</name>
<protein>
    <submittedName>
        <fullName evidence="3">Uncharacterized protein</fullName>
    </submittedName>
</protein>